<dbReference type="InterPro" id="IPR051532">
    <property type="entry name" value="Ester_Hydrolysis_Enzymes"/>
</dbReference>
<evidence type="ECO:0000313" key="3">
    <source>
        <dbReference type="EMBL" id="OAA77884.1"/>
    </source>
</evidence>
<dbReference type="Gene3D" id="2.60.40.10">
    <property type="entry name" value="Immunoglobulins"/>
    <property type="match status" value="2"/>
</dbReference>
<keyword evidence="3" id="KW-0378">Hydrolase</keyword>
<proteinExistence type="predicted"/>
<dbReference type="InterPro" id="IPR036116">
    <property type="entry name" value="FN3_sf"/>
</dbReference>
<feature type="domain" description="Fibronectin type-III" evidence="2">
    <location>
        <begin position="625"/>
        <end position="714"/>
    </location>
</feature>
<keyword evidence="4" id="KW-1185">Reference proteome</keyword>
<dbReference type="AlphaFoldDB" id="A0A168HK45"/>
<dbReference type="PANTHER" id="PTHR30383">
    <property type="entry name" value="THIOESTERASE 1/PROTEASE 1/LYSOPHOSPHOLIPASE L1"/>
    <property type="match status" value="1"/>
</dbReference>
<dbReference type="STRING" id="1081108.A0A168HK45"/>
<dbReference type="InterPro" id="IPR003961">
    <property type="entry name" value="FN3_dom"/>
</dbReference>
<dbReference type="SMART" id="SM00060">
    <property type="entry name" value="FN3"/>
    <property type="match status" value="3"/>
</dbReference>
<dbReference type="CDD" id="cd01833">
    <property type="entry name" value="XynB_like"/>
    <property type="match status" value="1"/>
</dbReference>
<dbReference type="Pfam" id="PF13472">
    <property type="entry name" value="Lipase_GDSL_2"/>
    <property type="match status" value="1"/>
</dbReference>
<dbReference type="InterPro" id="IPR013830">
    <property type="entry name" value="SGNH_hydro"/>
</dbReference>
<evidence type="ECO:0000313" key="4">
    <source>
        <dbReference type="Proteomes" id="UP000076881"/>
    </source>
</evidence>
<dbReference type="InterPro" id="IPR013783">
    <property type="entry name" value="Ig-like_fold"/>
</dbReference>
<comment type="caution">
    <text evidence="3">The sequence shown here is derived from an EMBL/GenBank/DDBJ whole genome shotgun (WGS) entry which is preliminary data.</text>
</comment>
<protein>
    <submittedName>
        <fullName evidence="3">Esterase, SGNH hydrolase-type</fullName>
    </submittedName>
</protein>
<accession>A0A168HK45</accession>
<feature type="region of interest" description="Disordered" evidence="1">
    <location>
        <begin position="229"/>
        <end position="250"/>
    </location>
</feature>
<evidence type="ECO:0000259" key="2">
    <source>
        <dbReference type="PROSITE" id="PS50853"/>
    </source>
</evidence>
<gene>
    <name evidence="3" type="ORF">LEL_04707</name>
</gene>
<reference evidence="3 4" key="1">
    <citation type="journal article" date="2016" name="Genome Biol. Evol.">
        <title>Divergent and convergent evolution of fungal pathogenicity.</title>
        <authorList>
            <person name="Shang Y."/>
            <person name="Xiao G."/>
            <person name="Zheng P."/>
            <person name="Cen K."/>
            <person name="Zhan S."/>
            <person name="Wang C."/>
        </authorList>
    </citation>
    <scope>NUCLEOTIDE SEQUENCE [LARGE SCALE GENOMIC DNA]</scope>
    <source>
        <strain evidence="3 4">RCEF 1005</strain>
    </source>
</reference>
<dbReference type="OrthoDB" id="5151165at2759"/>
<feature type="compositionally biased region" description="Pro residues" evidence="1">
    <location>
        <begin position="167"/>
        <end position="182"/>
    </location>
</feature>
<dbReference type="InterPro" id="IPR036514">
    <property type="entry name" value="SGNH_hydro_sf"/>
</dbReference>
<feature type="domain" description="Fibronectin type-III" evidence="2">
    <location>
        <begin position="534"/>
        <end position="624"/>
    </location>
</feature>
<sequence>MTAAMAVIGLVDARSVLKNLLKEPTKTPEHRKQLCIPQGEGDWTFTLNANEIDVPTFDAANPWPGLVDYRAFIIYDNNCIAHGVYSRGDGSTPFIIQDNYLPYVIIIDSVNLSIGGLYYRFEYADGRYSIGNNHCKCDDMSHGLTAEEGCKCAFPLLGEHPTATAGPPTPPPTSTSTPPPASKPSKFMFVGDSITHGHQGDFTWRYRLWQWFKSKAADIPLDFVGPYTGTQSPDPALPPQPPHIEGESKAADTVKNDKYAADVDPAFDSDHFAVWGRAAAQVRSEIFDRVKTYQPDMLLVALGFNDMGWFYSDDVGTLESMKAIVDQARAAKPDIKFAIANVPQRTFIGGRQDLVDKTTRYNAALKDAIPQWSTESSQIEHVDFAGHYDCQPSGCPDGYDGLHPNGVGEYSIAKAFAETLHGKFGIGSGGLDDPQTYPIRNVNVPNNIKAEGVATGVAVTWDPVFGAMGYDVRQRIQGFGDWEEGRTGSNRLDTTLTVAGLTWEYQVRTSAGDHAKGEWSGTVSAVSRRDTLPPPETITVSPTGSGIDMSWSAVGGADLYEVFAWDQDTPGAWVGGYGTRGTSMSIPDLKSGSRYSLWVSTWGSLGGGLPGEARAARVGHTVPSPPSNLRVVNKDATTVQLSWDASDAASYQIFTREVRSNGEYSKDNGAEVTTSRGIAFLFPGTWNYEFCVGGINGKYSSAGTSNCVVPDKMPGY</sequence>
<dbReference type="EMBL" id="AZHF01000003">
    <property type="protein sequence ID" value="OAA77884.1"/>
    <property type="molecule type" value="Genomic_DNA"/>
</dbReference>
<dbReference type="GO" id="GO:0004622">
    <property type="term" value="F:phosphatidylcholine lysophospholipase activity"/>
    <property type="evidence" value="ECO:0007669"/>
    <property type="project" value="TreeGrafter"/>
</dbReference>
<dbReference type="Gene3D" id="3.40.50.1110">
    <property type="entry name" value="SGNH hydrolase"/>
    <property type="match status" value="1"/>
</dbReference>
<evidence type="ECO:0000256" key="1">
    <source>
        <dbReference type="SAM" id="MobiDB-lite"/>
    </source>
</evidence>
<dbReference type="CDD" id="cd00063">
    <property type="entry name" value="FN3"/>
    <property type="match status" value="2"/>
</dbReference>
<organism evidence="3 4">
    <name type="scientific">Akanthomyces lecanii RCEF 1005</name>
    <dbReference type="NCBI Taxonomy" id="1081108"/>
    <lineage>
        <taxon>Eukaryota</taxon>
        <taxon>Fungi</taxon>
        <taxon>Dikarya</taxon>
        <taxon>Ascomycota</taxon>
        <taxon>Pezizomycotina</taxon>
        <taxon>Sordariomycetes</taxon>
        <taxon>Hypocreomycetidae</taxon>
        <taxon>Hypocreales</taxon>
        <taxon>Cordycipitaceae</taxon>
        <taxon>Akanthomyces</taxon>
        <taxon>Cordyceps confragosa</taxon>
    </lineage>
</organism>
<dbReference type="SUPFAM" id="SSF52266">
    <property type="entry name" value="SGNH hydrolase"/>
    <property type="match status" value="1"/>
</dbReference>
<dbReference type="PANTHER" id="PTHR30383:SF19">
    <property type="entry name" value="FIBRONECTIN TYPE-III DOMAIN-CONTAINING PROTEIN"/>
    <property type="match status" value="1"/>
</dbReference>
<dbReference type="SUPFAM" id="SSF49265">
    <property type="entry name" value="Fibronectin type III"/>
    <property type="match status" value="2"/>
</dbReference>
<dbReference type="Proteomes" id="UP000076881">
    <property type="component" value="Unassembled WGS sequence"/>
</dbReference>
<name>A0A168HK45_CORDF</name>
<dbReference type="PROSITE" id="PS50853">
    <property type="entry name" value="FN3"/>
    <property type="match status" value="2"/>
</dbReference>
<feature type="region of interest" description="Disordered" evidence="1">
    <location>
        <begin position="161"/>
        <end position="182"/>
    </location>
</feature>